<dbReference type="Pfam" id="PF06695">
    <property type="entry name" value="Sm_multidrug_ex"/>
    <property type="match status" value="1"/>
</dbReference>
<name>K1UQH5_9ZZZZ</name>
<keyword evidence="1" id="KW-1133">Transmembrane helix</keyword>
<feature type="non-terminal residue" evidence="2">
    <location>
        <position position="1"/>
    </location>
</feature>
<evidence type="ECO:0000256" key="1">
    <source>
        <dbReference type="SAM" id="Phobius"/>
    </source>
</evidence>
<proteinExistence type="predicted"/>
<dbReference type="PANTHER" id="PTHR36007:SF2">
    <property type="entry name" value="TRANSPORT PROTEIN-RELATED"/>
    <property type="match status" value="1"/>
</dbReference>
<dbReference type="AlphaFoldDB" id="K1UQH5"/>
<organism evidence="2">
    <name type="scientific">human gut metagenome</name>
    <dbReference type="NCBI Taxonomy" id="408170"/>
    <lineage>
        <taxon>unclassified sequences</taxon>
        <taxon>metagenomes</taxon>
        <taxon>organismal metagenomes</taxon>
    </lineage>
</organism>
<evidence type="ECO:0000313" key="2">
    <source>
        <dbReference type="EMBL" id="EKC73736.1"/>
    </source>
</evidence>
<gene>
    <name evidence="2" type="ORF">LEA_06078</name>
</gene>
<protein>
    <submittedName>
        <fullName evidence="2">Putative small multi-drug export</fullName>
    </submittedName>
</protein>
<sequence length="84" mass="8999">KIIKHFEAKAEKNRDKINRGKQWGLLLFVAIPLPGTGGWTGALMASLLEIPPKKAFPIIALGVLIAGLIMTTVTYGIGWIVSGS</sequence>
<accession>K1UQH5</accession>
<reference evidence="2" key="1">
    <citation type="journal article" date="2013" name="Environ. Microbiol.">
        <title>Microbiota from the distal guts of lean and obese adolescents exhibit partial functional redundancy besides clear differences in community structure.</title>
        <authorList>
            <person name="Ferrer M."/>
            <person name="Ruiz A."/>
            <person name="Lanza F."/>
            <person name="Haange S.B."/>
            <person name="Oberbach A."/>
            <person name="Till H."/>
            <person name="Bargiela R."/>
            <person name="Campoy C."/>
            <person name="Segura M.T."/>
            <person name="Richter M."/>
            <person name="von Bergen M."/>
            <person name="Seifert J."/>
            <person name="Suarez A."/>
        </authorList>
    </citation>
    <scope>NUCLEOTIDE SEQUENCE</scope>
</reference>
<feature type="transmembrane region" description="Helical" evidence="1">
    <location>
        <begin position="23"/>
        <end position="46"/>
    </location>
</feature>
<dbReference type="EMBL" id="AJWY01003968">
    <property type="protein sequence ID" value="EKC73736.1"/>
    <property type="molecule type" value="Genomic_DNA"/>
</dbReference>
<dbReference type="PANTHER" id="PTHR36007">
    <property type="entry name" value="TRANSPORT PROTEIN-RELATED"/>
    <property type="match status" value="1"/>
</dbReference>
<feature type="transmembrane region" description="Helical" evidence="1">
    <location>
        <begin position="58"/>
        <end position="81"/>
    </location>
</feature>
<dbReference type="InterPro" id="IPR009577">
    <property type="entry name" value="Sm_multidrug_ex"/>
</dbReference>
<keyword evidence="1" id="KW-0812">Transmembrane</keyword>
<comment type="caution">
    <text evidence="2">The sequence shown here is derived from an EMBL/GenBank/DDBJ whole genome shotgun (WGS) entry which is preliminary data.</text>
</comment>
<keyword evidence="1" id="KW-0472">Membrane</keyword>